<evidence type="ECO:0000256" key="3">
    <source>
        <dbReference type="ARBA" id="ARBA00012517"/>
    </source>
</evidence>
<feature type="transmembrane region" description="Helical" evidence="13">
    <location>
        <begin position="364"/>
        <end position="384"/>
    </location>
</feature>
<keyword evidence="6" id="KW-0406">Ion transport</keyword>
<dbReference type="InterPro" id="IPR044492">
    <property type="entry name" value="P_typ_ATPase_HD_dom"/>
</dbReference>
<evidence type="ECO:0000256" key="7">
    <source>
        <dbReference type="ARBA" id="ARBA00022840"/>
    </source>
</evidence>
<name>A0A1U9K643_9BACL</name>
<dbReference type="SFLD" id="SFLDG00002">
    <property type="entry name" value="C1.7:_P-type_atpase_like"/>
    <property type="match status" value="1"/>
</dbReference>
<keyword evidence="4 13" id="KW-0812">Transmembrane</keyword>
<dbReference type="PRINTS" id="PR00119">
    <property type="entry name" value="CATATPASE"/>
</dbReference>
<dbReference type="Pfam" id="PF00702">
    <property type="entry name" value="Hydrolase"/>
    <property type="match status" value="1"/>
</dbReference>
<dbReference type="PRINTS" id="PR00120">
    <property type="entry name" value="HATPASE"/>
</dbReference>
<dbReference type="FunFam" id="3.40.50.1000:FF:000333">
    <property type="entry name" value="Copper-transporting ATPase 2"/>
    <property type="match status" value="1"/>
</dbReference>
<dbReference type="EC" id="7.2.2.8" evidence="3"/>
<dbReference type="KEGG" id="ntr:B0W44_06560"/>
<proteinExistence type="inferred from homology"/>
<keyword evidence="6" id="KW-0187">Copper transport</keyword>
<dbReference type="Gene3D" id="3.40.50.1000">
    <property type="entry name" value="HAD superfamily/HAD-like"/>
    <property type="match status" value="1"/>
</dbReference>
<dbReference type="SFLD" id="SFLDF00027">
    <property type="entry name" value="p-type_atpase"/>
    <property type="match status" value="1"/>
</dbReference>
<evidence type="ECO:0000256" key="12">
    <source>
        <dbReference type="ARBA" id="ARBA00049289"/>
    </source>
</evidence>
<evidence type="ECO:0000256" key="2">
    <source>
        <dbReference type="ARBA" id="ARBA00006024"/>
    </source>
</evidence>
<protein>
    <recommendedName>
        <fullName evidence="3">P-type Cu(+) transporter</fullName>
        <ecNumber evidence="3">7.2.2.8</ecNumber>
    </recommendedName>
</protein>
<keyword evidence="10" id="KW-0186">Copper</keyword>
<evidence type="ECO:0000256" key="4">
    <source>
        <dbReference type="ARBA" id="ARBA00022692"/>
    </source>
</evidence>
<keyword evidence="7 13" id="KW-0067">ATP-binding</keyword>
<evidence type="ECO:0000256" key="9">
    <source>
        <dbReference type="ARBA" id="ARBA00022989"/>
    </source>
</evidence>
<evidence type="ECO:0000256" key="8">
    <source>
        <dbReference type="ARBA" id="ARBA00022967"/>
    </source>
</evidence>
<dbReference type="Gene3D" id="3.40.1110.10">
    <property type="entry name" value="Calcium-transporting ATPase, cytoplasmic domain N"/>
    <property type="match status" value="1"/>
</dbReference>
<evidence type="ECO:0000256" key="10">
    <source>
        <dbReference type="ARBA" id="ARBA00023008"/>
    </source>
</evidence>
<dbReference type="GO" id="GO:0005886">
    <property type="term" value="C:plasma membrane"/>
    <property type="evidence" value="ECO:0007669"/>
    <property type="project" value="UniProtKB-SubCell"/>
</dbReference>
<evidence type="ECO:0000256" key="1">
    <source>
        <dbReference type="ARBA" id="ARBA00004141"/>
    </source>
</evidence>
<comment type="catalytic activity">
    <reaction evidence="12">
        <text>Cu(+)(in) + ATP + H2O = Cu(+)(out) + ADP + phosphate + H(+)</text>
        <dbReference type="Rhea" id="RHEA:25792"/>
        <dbReference type="ChEBI" id="CHEBI:15377"/>
        <dbReference type="ChEBI" id="CHEBI:15378"/>
        <dbReference type="ChEBI" id="CHEBI:30616"/>
        <dbReference type="ChEBI" id="CHEBI:43474"/>
        <dbReference type="ChEBI" id="CHEBI:49552"/>
        <dbReference type="ChEBI" id="CHEBI:456216"/>
        <dbReference type="EC" id="7.2.2.8"/>
    </reaction>
</comment>
<gene>
    <name evidence="14" type="ORF">B0W44_06560</name>
</gene>
<dbReference type="GO" id="GO:0005524">
    <property type="term" value="F:ATP binding"/>
    <property type="evidence" value="ECO:0007669"/>
    <property type="project" value="UniProtKB-UniRule"/>
</dbReference>
<dbReference type="GO" id="GO:0005507">
    <property type="term" value="F:copper ion binding"/>
    <property type="evidence" value="ECO:0007669"/>
    <property type="project" value="TreeGrafter"/>
</dbReference>
<dbReference type="InterPro" id="IPR001757">
    <property type="entry name" value="P_typ_ATPase"/>
</dbReference>
<dbReference type="GO" id="GO:0055070">
    <property type="term" value="P:copper ion homeostasis"/>
    <property type="evidence" value="ECO:0007669"/>
    <property type="project" value="TreeGrafter"/>
</dbReference>
<evidence type="ECO:0000256" key="11">
    <source>
        <dbReference type="ARBA" id="ARBA00023136"/>
    </source>
</evidence>
<dbReference type="NCBIfam" id="TIGR01525">
    <property type="entry name" value="ATPase-IB_hvy"/>
    <property type="match status" value="1"/>
</dbReference>
<accession>A0A1U9K643</accession>
<keyword evidence="13" id="KW-0479">Metal-binding</keyword>
<comment type="similarity">
    <text evidence="2 13">Belongs to the cation transport ATPase (P-type) (TC 3.A.3) family. Type IB subfamily.</text>
</comment>
<organism evidence="14 15">
    <name type="scientific">Novibacillus thermophilus</name>
    <dbReference type="NCBI Taxonomy" id="1471761"/>
    <lineage>
        <taxon>Bacteria</taxon>
        <taxon>Bacillati</taxon>
        <taxon>Bacillota</taxon>
        <taxon>Bacilli</taxon>
        <taxon>Bacillales</taxon>
        <taxon>Thermoactinomycetaceae</taxon>
        <taxon>Novibacillus</taxon>
    </lineage>
</organism>
<keyword evidence="11 13" id="KW-0472">Membrane</keyword>
<dbReference type="NCBIfam" id="TIGR01494">
    <property type="entry name" value="ATPase_P-type"/>
    <property type="match status" value="1"/>
</dbReference>
<evidence type="ECO:0000313" key="15">
    <source>
        <dbReference type="Proteomes" id="UP000188603"/>
    </source>
</evidence>
<keyword evidence="9 13" id="KW-1133">Transmembrane helix</keyword>
<dbReference type="GO" id="GO:0043682">
    <property type="term" value="F:P-type divalent copper transporter activity"/>
    <property type="evidence" value="ECO:0007669"/>
    <property type="project" value="TreeGrafter"/>
</dbReference>
<keyword evidence="15" id="KW-1185">Reference proteome</keyword>
<dbReference type="SUPFAM" id="SSF56784">
    <property type="entry name" value="HAD-like"/>
    <property type="match status" value="1"/>
</dbReference>
<dbReference type="GO" id="GO:0140581">
    <property type="term" value="F:P-type monovalent copper transporter activity"/>
    <property type="evidence" value="ECO:0007669"/>
    <property type="project" value="UniProtKB-EC"/>
</dbReference>
<reference evidence="14 15" key="1">
    <citation type="journal article" date="2015" name="Int. J. Syst. Evol. Microbiol.">
        <title>Novibacillus thermophilus gen. nov., sp. nov., a Gram-staining-negative and moderately thermophilic member of the family Thermoactinomycetaceae.</title>
        <authorList>
            <person name="Yang G."/>
            <person name="Chen J."/>
            <person name="Zhou S."/>
        </authorList>
    </citation>
    <scope>NUCLEOTIDE SEQUENCE [LARGE SCALE GENOMIC DNA]</scope>
    <source>
        <strain evidence="14 15">SG-1</strain>
    </source>
</reference>
<dbReference type="InterPro" id="IPR023299">
    <property type="entry name" value="ATPase_P-typ_cyto_dom_N"/>
</dbReference>
<dbReference type="AlphaFoldDB" id="A0A1U9K643"/>
<dbReference type="STRING" id="1471761.B0W44_06560"/>
<keyword evidence="8" id="KW-1278">Translocase</keyword>
<dbReference type="EMBL" id="CP019699">
    <property type="protein sequence ID" value="AQS55498.1"/>
    <property type="molecule type" value="Genomic_DNA"/>
</dbReference>
<dbReference type="SFLD" id="SFLDS00003">
    <property type="entry name" value="Haloacid_Dehalogenase"/>
    <property type="match status" value="1"/>
</dbReference>
<dbReference type="Proteomes" id="UP000188603">
    <property type="component" value="Chromosome"/>
</dbReference>
<dbReference type="InterPro" id="IPR036412">
    <property type="entry name" value="HAD-like_sf"/>
</dbReference>
<feature type="transmembrane region" description="Helical" evidence="13">
    <location>
        <begin position="12"/>
        <end position="31"/>
    </location>
</feature>
<keyword evidence="5 13" id="KW-0547">Nucleotide-binding</keyword>
<evidence type="ECO:0000256" key="5">
    <source>
        <dbReference type="ARBA" id="ARBA00022741"/>
    </source>
</evidence>
<dbReference type="PROSITE" id="PS00154">
    <property type="entry name" value="ATPASE_E1_E2"/>
    <property type="match status" value="1"/>
</dbReference>
<dbReference type="PANTHER" id="PTHR43520">
    <property type="entry name" value="ATP7, ISOFORM B"/>
    <property type="match status" value="1"/>
</dbReference>
<comment type="caution">
    <text evidence="13">Lacks conserved residue(s) required for the propagation of feature annotation.</text>
</comment>
<dbReference type="InterPro" id="IPR018303">
    <property type="entry name" value="ATPase_P-typ_P_site"/>
</dbReference>
<evidence type="ECO:0000256" key="13">
    <source>
        <dbReference type="RuleBase" id="RU362081"/>
    </source>
</evidence>
<keyword evidence="6" id="KW-0813">Transport</keyword>
<evidence type="ECO:0000313" key="14">
    <source>
        <dbReference type="EMBL" id="AQS55498.1"/>
    </source>
</evidence>
<dbReference type="InterPro" id="IPR027256">
    <property type="entry name" value="P-typ_ATPase_IB"/>
</dbReference>
<sequence>MTAFFAGLTPAFVSAVAVLVIACPCALGLATPTAVMVGTGKGAEHGILIKGAEHLQAMREVDTVVLDKTGTITKGEPQVTDVTAFNTIQGSLPVVKVNRGRQIGGGAEEELIRLMASAEQASEHPLGQALIKEAKKRNLPLSEARDYSAVPGHGIRAEVEGKVVYVGSKQWIERQQVDISAHVGQIEALEKEGKSILLAAIDGQLAGCAAVADTVKETSAQAVHELQAMGIEVVMMTGDNRRTAEAIAAKVGIEHVLAEVLPERKADEVANLKRQKQKVAMVGDGINDAPALATADVGIAIGTGTDVAIEAADITLMRGDLLSIVDSIQLSRATMRKIKQNLGWAFIYNVALIPVAAVGLLSPILAGAAMAMSSVSVVANTLLLNRWRPRHGS</sequence>
<comment type="subcellular location">
    <subcellularLocation>
        <location evidence="13">Cell membrane</location>
    </subcellularLocation>
    <subcellularLocation>
        <location evidence="1">Membrane</location>
        <topology evidence="1">Multi-pass membrane protein</topology>
    </subcellularLocation>
</comment>
<feature type="transmembrane region" description="Helical" evidence="13">
    <location>
        <begin position="341"/>
        <end position="358"/>
    </location>
</feature>
<keyword evidence="13" id="KW-1003">Cell membrane</keyword>
<dbReference type="PANTHER" id="PTHR43520:SF8">
    <property type="entry name" value="P-TYPE CU(+) TRANSPORTER"/>
    <property type="match status" value="1"/>
</dbReference>
<evidence type="ECO:0000256" key="6">
    <source>
        <dbReference type="ARBA" id="ARBA00022796"/>
    </source>
</evidence>
<dbReference type="GO" id="GO:0016887">
    <property type="term" value="F:ATP hydrolysis activity"/>
    <property type="evidence" value="ECO:0007669"/>
    <property type="project" value="InterPro"/>
</dbReference>
<dbReference type="InterPro" id="IPR023214">
    <property type="entry name" value="HAD_sf"/>
</dbReference>